<protein>
    <recommendedName>
        <fullName evidence="5">Extracellular membrane protein CFEM domain-containing protein</fullName>
    </recommendedName>
</protein>
<evidence type="ECO:0008006" key="5">
    <source>
        <dbReference type="Google" id="ProtNLM"/>
    </source>
</evidence>
<evidence type="ECO:0000256" key="1">
    <source>
        <dbReference type="SAM" id="MobiDB-lite"/>
    </source>
</evidence>
<feature type="chain" id="PRO_5013656124" description="Extracellular membrane protein CFEM domain-containing protein" evidence="2">
    <location>
        <begin position="22"/>
        <end position="182"/>
    </location>
</feature>
<dbReference type="OrthoDB" id="4843554at2759"/>
<dbReference type="Proteomes" id="UP000225277">
    <property type="component" value="Unassembled WGS sequence"/>
</dbReference>
<dbReference type="AlphaFoldDB" id="A0A2D3ULK5"/>
<evidence type="ECO:0000256" key="2">
    <source>
        <dbReference type="SAM" id="SignalP"/>
    </source>
</evidence>
<accession>A0A2D3ULK5</accession>
<keyword evidence="2" id="KW-0732">Signal</keyword>
<evidence type="ECO:0000313" key="4">
    <source>
        <dbReference type="Proteomes" id="UP000225277"/>
    </source>
</evidence>
<sequence length="182" mass="18647">MHGTTLLISSLALGFVHFTRANEGIEFDDVPNQCRDVCTPVVELSESCDNQSFSSNDREIQCICTGQNMATAIPDCEACIRPFWQGSDDDDYDETNNLLRRCGLTAASETSSGASSSTSMSTSTGSSASQTTSTSSSTSTDASGSPTVVAQTTTFDGGVGGAFATPAAGVGLAAVMAVVVAL</sequence>
<evidence type="ECO:0000313" key="3">
    <source>
        <dbReference type="EMBL" id="CZT15062.1"/>
    </source>
</evidence>
<feature type="region of interest" description="Disordered" evidence="1">
    <location>
        <begin position="109"/>
        <end position="147"/>
    </location>
</feature>
<reference evidence="3 4" key="1">
    <citation type="submission" date="2016-03" db="EMBL/GenBank/DDBJ databases">
        <authorList>
            <person name="Ploux O."/>
        </authorList>
    </citation>
    <scope>NUCLEOTIDE SEQUENCE [LARGE SCALE GENOMIC DNA]</scope>
    <source>
        <strain evidence="3 4">URUG2</strain>
    </source>
</reference>
<dbReference type="RefSeq" id="XP_023621959.1">
    <property type="nucleotide sequence ID" value="XM_023766191.1"/>
</dbReference>
<feature type="signal peptide" evidence="2">
    <location>
        <begin position="1"/>
        <end position="21"/>
    </location>
</feature>
<dbReference type="EMBL" id="FJUY01000001">
    <property type="protein sequence ID" value="CZT15062.1"/>
    <property type="molecule type" value="Genomic_DNA"/>
</dbReference>
<organism evidence="3 4">
    <name type="scientific">Ramularia collo-cygni</name>
    <dbReference type="NCBI Taxonomy" id="112498"/>
    <lineage>
        <taxon>Eukaryota</taxon>
        <taxon>Fungi</taxon>
        <taxon>Dikarya</taxon>
        <taxon>Ascomycota</taxon>
        <taxon>Pezizomycotina</taxon>
        <taxon>Dothideomycetes</taxon>
        <taxon>Dothideomycetidae</taxon>
        <taxon>Mycosphaerellales</taxon>
        <taxon>Mycosphaerellaceae</taxon>
        <taxon>Ramularia</taxon>
    </lineage>
</organism>
<name>A0A2D3ULK5_9PEZI</name>
<keyword evidence="4" id="KW-1185">Reference proteome</keyword>
<gene>
    <name evidence="3" type="ORF">RCC_00969</name>
</gene>
<proteinExistence type="predicted"/>
<dbReference type="GeneID" id="35596293"/>